<sequence length="143" mass="16262">MVAGSQIIIDEQGVHLQTARIIRAHAAQHIFQKAIKINTELPILPNQQLDLPYSNKWDFYHLFYPLTFSTVHYKLINTKNQSFSTGQLDEHGRTARIHHAQAQQYNILVGPTQAWTVSIDDGDQEQTLSYVCSAHLSGRAHDE</sequence>
<dbReference type="AlphaFoldDB" id="A0A1B2M2Q3"/>
<dbReference type="KEGG" id="ala:BFG52_14745"/>
<reference evidence="1 2" key="1">
    <citation type="submission" date="2016-08" db="EMBL/GenBank/DDBJ databases">
        <authorList>
            <person name="Seilhamer J.J."/>
        </authorList>
    </citation>
    <scope>NUCLEOTIDE SEQUENCE [LARGE SCALE GENOMIC DNA]</scope>
    <source>
        <strain evidence="1 2">BRTC-1</strain>
    </source>
</reference>
<dbReference type="STRING" id="1789224.BFG52_14745"/>
<dbReference type="OrthoDB" id="6694039at2"/>
<gene>
    <name evidence="1" type="ORF">BFG52_14745</name>
</gene>
<dbReference type="RefSeq" id="WP_067557900.1">
    <property type="nucleotide sequence ID" value="NZ_CP016895.1"/>
</dbReference>
<dbReference type="EMBL" id="CP016895">
    <property type="protein sequence ID" value="AOA59480.1"/>
    <property type="molecule type" value="Genomic_DNA"/>
</dbReference>
<keyword evidence="2" id="KW-1185">Reference proteome</keyword>
<name>A0A1B2M2Q3_9GAMM</name>
<evidence type="ECO:0000313" key="2">
    <source>
        <dbReference type="Proteomes" id="UP000093391"/>
    </source>
</evidence>
<organism evidence="1 2">
    <name type="scientific">Acinetobacter larvae</name>
    <dbReference type="NCBI Taxonomy" id="1789224"/>
    <lineage>
        <taxon>Bacteria</taxon>
        <taxon>Pseudomonadati</taxon>
        <taxon>Pseudomonadota</taxon>
        <taxon>Gammaproteobacteria</taxon>
        <taxon>Moraxellales</taxon>
        <taxon>Moraxellaceae</taxon>
        <taxon>Acinetobacter</taxon>
    </lineage>
</organism>
<accession>A0A1B2M2Q3</accession>
<proteinExistence type="predicted"/>
<evidence type="ECO:0000313" key="1">
    <source>
        <dbReference type="EMBL" id="AOA59480.1"/>
    </source>
</evidence>
<protein>
    <submittedName>
        <fullName evidence="1">Uncharacterized protein</fullName>
    </submittedName>
</protein>
<dbReference type="Proteomes" id="UP000093391">
    <property type="component" value="Chromosome"/>
</dbReference>